<feature type="transmembrane region" description="Helical" evidence="13">
    <location>
        <begin position="38"/>
        <end position="57"/>
    </location>
</feature>
<sequence>MHLNIIARILGLLLMIFSLTMLPPILVAVLYGENTASTFAIAFAITVAVGLAFWLPSKQVNADMRTRDGFLITVCFWLVLSTFGALPLMLAEALNLSFINALFESVSGLTTTGATVISGLDDLPKSILYYRQQLQWLGGIGIVVIAVAILPMLGVGGMQLYRTETPGPVKDSKLTPRIRETANALFKIYLALTAVCALAYWLAGMSGFDAISHSFSTVSIGGFSTHDASIGFFDSSAIMSICAFFMVISGLNFALHFHVWHDRKISHYWLDPEARMYIYLLVGGVAITCLYLYYSGTYGWSESIRQGGFHLISIMTTTGFTTDNFSAWPTFLPFFLVFLSFFGACAGSTGGGIKIGRMLILGQQCIREIYRLVHPNALLPIKIHNRRIPSRVSDAIWAFFGAYLAIFYLMVLLLLASGLDYVTAWSATAASLNNLGPGLGEVAINFADLNSFAKWVLCWGMLLGRLEIFTLLVLFTPTFWKN</sequence>
<keyword evidence="10 12" id="KW-0406">Ion transport</keyword>
<evidence type="ECO:0000256" key="3">
    <source>
        <dbReference type="ARBA" id="ARBA00022448"/>
    </source>
</evidence>
<protein>
    <recommendedName>
        <fullName evidence="12">Trk system potassium uptake protein</fullName>
    </recommendedName>
</protein>
<feature type="transmembrane region" description="Helical" evidence="13">
    <location>
        <begin position="452"/>
        <end position="475"/>
    </location>
</feature>
<evidence type="ECO:0000256" key="8">
    <source>
        <dbReference type="ARBA" id="ARBA00022958"/>
    </source>
</evidence>
<evidence type="ECO:0000256" key="10">
    <source>
        <dbReference type="ARBA" id="ARBA00023065"/>
    </source>
</evidence>
<keyword evidence="5 12" id="KW-0997">Cell inner membrane</keyword>
<dbReference type="EMBL" id="CP103416">
    <property type="protein sequence ID" value="UVW35207.1"/>
    <property type="molecule type" value="Genomic_DNA"/>
</dbReference>
<evidence type="ECO:0000256" key="9">
    <source>
        <dbReference type="ARBA" id="ARBA00022989"/>
    </source>
</evidence>
<dbReference type="Pfam" id="PF02386">
    <property type="entry name" value="TrkH"/>
    <property type="match status" value="1"/>
</dbReference>
<keyword evidence="7 13" id="KW-0812">Transmembrane</keyword>
<proteinExistence type="inferred from homology"/>
<dbReference type="NCBIfam" id="TIGR00933">
    <property type="entry name" value="2a38"/>
    <property type="match status" value="1"/>
</dbReference>
<feature type="transmembrane region" description="Helical" evidence="13">
    <location>
        <begin position="331"/>
        <end position="353"/>
    </location>
</feature>
<gene>
    <name evidence="14" type="ORF">NYF23_01045</name>
</gene>
<dbReference type="Proteomes" id="UP001059934">
    <property type="component" value="Chromosome"/>
</dbReference>
<evidence type="ECO:0000256" key="13">
    <source>
        <dbReference type="SAM" id="Phobius"/>
    </source>
</evidence>
<evidence type="ECO:0000256" key="6">
    <source>
        <dbReference type="ARBA" id="ARBA00022538"/>
    </source>
</evidence>
<feature type="transmembrane region" description="Helical" evidence="13">
    <location>
        <begin position="395"/>
        <end position="416"/>
    </location>
</feature>
<comment type="subcellular location">
    <subcellularLocation>
        <location evidence="1 12">Cell inner membrane</location>
        <topology evidence="1 12">Multi-pass membrane protein</topology>
    </subcellularLocation>
</comment>
<dbReference type="InterPro" id="IPR003445">
    <property type="entry name" value="Cat_transpt"/>
</dbReference>
<dbReference type="PANTHER" id="PTHR32024:SF2">
    <property type="entry name" value="TRK SYSTEM POTASSIUM UPTAKE PROTEIN TRKG-RELATED"/>
    <property type="match status" value="1"/>
</dbReference>
<feature type="transmembrane region" description="Helical" evidence="13">
    <location>
        <begin position="136"/>
        <end position="161"/>
    </location>
</feature>
<name>A0ABY5TN48_9GAMM</name>
<evidence type="ECO:0000256" key="4">
    <source>
        <dbReference type="ARBA" id="ARBA00022475"/>
    </source>
</evidence>
<keyword evidence="6 12" id="KW-0633">Potassium transport</keyword>
<feature type="transmembrane region" description="Helical" evidence="13">
    <location>
        <begin position="69"/>
        <end position="90"/>
    </location>
</feature>
<keyword evidence="3 12" id="KW-0813">Transport</keyword>
<evidence type="ECO:0000256" key="5">
    <source>
        <dbReference type="ARBA" id="ARBA00022519"/>
    </source>
</evidence>
<evidence type="ECO:0000256" key="11">
    <source>
        <dbReference type="ARBA" id="ARBA00023136"/>
    </source>
</evidence>
<comment type="similarity">
    <text evidence="2 12">Belongs to the TrkH potassium transport family.</text>
</comment>
<keyword evidence="8 12" id="KW-0630">Potassium</keyword>
<accession>A0ABY5TN48</accession>
<keyword evidence="11 12" id="KW-0472">Membrane</keyword>
<reference evidence="14" key="1">
    <citation type="submission" date="2022-08" db="EMBL/GenBank/DDBJ databases">
        <title>Catabolic pathway analysis in culturable SAR92 clade bacteria reveals their overlooked roles in DMSP degradation in coastal seas.</title>
        <authorList>
            <person name="He X."/>
            <person name="Zhang X."/>
            <person name="Zhang Y."/>
        </authorList>
    </citation>
    <scope>NUCLEOTIDE SEQUENCE</scope>
    <source>
        <strain evidence="14">H455</strain>
    </source>
</reference>
<dbReference type="PANTHER" id="PTHR32024">
    <property type="entry name" value="TRK SYSTEM POTASSIUM UPTAKE PROTEIN TRKG-RELATED"/>
    <property type="match status" value="1"/>
</dbReference>
<evidence type="ECO:0000256" key="7">
    <source>
        <dbReference type="ARBA" id="ARBA00022692"/>
    </source>
</evidence>
<feature type="transmembrane region" description="Helical" evidence="13">
    <location>
        <begin position="12"/>
        <end position="32"/>
    </location>
</feature>
<comment type="function">
    <text evidence="12">Low-affinity potassium transport system. Interacts with Trk system potassium uptake protein TrkA.</text>
</comment>
<evidence type="ECO:0000313" key="14">
    <source>
        <dbReference type="EMBL" id="UVW35207.1"/>
    </source>
</evidence>
<evidence type="ECO:0000313" key="15">
    <source>
        <dbReference type="Proteomes" id="UP001059934"/>
    </source>
</evidence>
<evidence type="ECO:0000256" key="2">
    <source>
        <dbReference type="ARBA" id="ARBA00009137"/>
    </source>
</evidence>
<keyword evidence="15" id="KW-1185">Reference proteome</keyword>
<feature type="transmembrane region" description="Helical" evidence="13">
    <location>
        <begin position="237"/>
        <end position="255"/>
    </location>
</feature>
<keyword evidence="9 13" id="KW-1133">Transmembrane helix</keyword>
<dbReference type="PIRSF" id="PIRSF006247">
    <property type="entry name" value="TrkH"/>
    <property type="match status" value="1"/>
</dbReference>
<feature type="transmembrane region" description="Helical" evidence="13">
    <location>
        <begin position="276"/>
        <end position="294"/>
    </location>
</feature>
<feature type="transmembrane region" description="Helical" evidence="13">
    <location>
        <begin position="182"/>
        <end position="203"/>
    </location>
</feature>
<keyword evidence="4 12" id="KW-1003">Cell membrane</keyword>
<dbReference type="InterPro" id="IPR004772">
    <property type="entry name" value="TrkH"/>
</dbReference>
<organism evidence="14 15">
    <name type="scientific">SAR92 clade bacterium H455</name>
    <dbReference type="NCBI Taxonomy" id="2974818"/>
    <lineage>
        <taxon>Bacteria</taxon>
        <taxon>Pseudomonadati</taxon>
        <taxon>Pseudomonadota</taxon>
        <taxon>Gammaproteobacteria</taxon>
        <taxon>Cellvibrionales</taxon>
        <taxon>Porticoccaceae</taxon>
        <taxon>SAR92 clade</taxon>
    </lineage>
</organism>
<evidence type="ECO:0000256" key="12">
    <source>
        <dbReference type="PIRNR" id="PIRNR006247"/>
    </source>
</evidence>
<evidence type="ECO:0000256" key="1">
    <source>
        <dbReference type="ARBA" id="ARBA00004429"/>
    </source>
</evidence>